<comment type="caution">
    <text evidence="9">The sequence shown here is derived from an EMBL/GenBank/DDBJ whole genome shotgun (WGS) entry which is preliminary data.</text>
</comment>
<dbReference type="PANTHER" id="PTHR42718:SF9">
    <property type="entry name" value="MAJOR FACILITATOR SUPERFAMILY MULTIDRUG TRANSPORTER MFSC"/>
    <property type="match status" value="1"/>
</dbReference>
<feature type="transmembrane region" description="Helical" evidence="7">
    <location>
        <begin position="236"/>
        <end position="255"/>
    </location>
</feature>
<keyword evidence="4 7" id="KW-1133">Transmembrane helix</keyword>
<keyword evidence="3 7" id="KW-0812">Transmembrane</keyword>
<feature type="transmembrane region" description="Helical" evidence="7">
    <location>
        <begin position="374"/>
        <end position="395"/>
    </location>
</feature>
<dbReference type="InterPro" id="IPR020846">
    <property type="entry name" value="MFS_dom"/>
</dbReference>
<dbReference type="PROSITE" id="PS50850">
    <property type="entry name" value="MFS"/>
    <property type="match status" value="1"/>
</dbReference>
<evidence type="ECO:0000256" key="2">
    <source>
        <dbReference type="ARBA" id="ARBA00022448"/>
    </source>
</evidence>
<feature type="transmembrane region" description="Helical" evidence="7">
    <location>
        <begin position="139"/>
        <end position="159"/>
    </location>
</feature>
<keyword evidence="10" id="KW-1185">Reference proteome</keyword>
<feature type="transmembrane region" description="Helical" evidence="7">
    <location>
        <begin position="85"/>
        <end position="103"/>
    </location>
</feature>
<accession>A0ABN3RR66</accession>
<sequence>MVGFRRHGAGNAFVAADRSAATVGCELPWSAMSTVVAPSVSVSVPSALIGPLLVFVLLDGFLQGSVVSLLPVIRDTLHIGTGPAMWITAAQFLSAAVCVPAFGRLGDLHGHRRMLRIALGTVTVGSLLCAVAPTLELFLAGRLLLGPLSSLLPLSVGLVRDRLDTAGSRRAISLLAAALILGATAGTATAGPLASVTGGGRTVLWYLAVLAAAGFALAFTPRIAETLRLAGGRMDWTGAVLLGLGLTLLLGSVSQGTERGWLSPLVLGGLLLAPVTLALWVRSSLRSREPLVDVRAMASRAISPAFACGFAAGVVVLGGQGITVAFLDAAPEEAGYGFGLPHWQIGLWIAVPALISFLTAGASAAVGRVLGYRAMLTLAFLLVAAGFAVEIAGHAVMATWYAGQMLAGAGIGLAVSGLPTVITEGSPRDRAAASTAVYYNLKTAGGSIAGAAAAAVFSSLLTRSTQLPSLNAYLLLWGVCGVLALVSAALIRLTPRT</sequence>
<keyword evidence="2" id="KW-0813">Transport</keyword>
<keyword evidence="6" id="KW-0046">Antibiotic resistance</keyword>
<proteinExistence type="predicted"/>
<protein>
    <submittedName>
        <fullName evidence="9">MFS transporter</fullName>
    </submittedName>
</protein>
<evidence type="ECO:0000256" key="5">
    <source>
        <dbReference type="ARBA" id="ARBA00023136"/>
    </source>
</evidence>
<evidence type="ECO:0000256" key="7">
    <source>
        <dbReference type="SAM" id="Phobius"/>
    </source>
</evidence>
<evidence type="ECO:0000256" key="4">
    <source>
        <dbReference type="ARBA" id="ARBA00022989"/>
    </source>
</evidence>
<evidence type="ECO:0000259" key="8">
    <source>
        <dbReference type="PROSITE" id="PS50850"/>
    </source>
</evidence>
<gene>
    <name evidence="9" type="ORF">GCM10009864_26790</name>
</gene>
<feature type="transmembrane region" description="Helical" evidence="7">
    <location>
        <begin position="302"/>
        <end position="327"/>
    </location>
</feature>
<dbReference type="SUPFAM" id="SSF103473">
    <property type="entry name" value="MFS general substrate transporter"/>
    <property type="match status" value="1"/>
</dbReference>
<evidence type="ECO:0000313" key="9">
    <source>
        <dbReference type="EMBL" id="GAA2658677.1"/>
    </source>
</evidence>
<dbReference type="Gene3D" id="1.20.1250.20">
    <property type="entry name" value="MFS general substrate transporter like domains"/>
    <property type="match status" value="2"/>
</dbReference>
<feature type="transmembrane region" description="Helical" evidence="7">
    <location>
        <begin position="171"/>
        <end position="191"/>
    </location>
</feature>
<dbReference type="PANTHER" id="PTHR42718">
    <property type="entry name" value="MAJOR FACILITATOR SUPERFAMILY MULTIDRUG TRANSPORTER MFSC"/>
    <property type="match status" value="1"/>
</dbReference>
<dbReference type="Proteomes" id="UP001500994">
    <property type="component" value="Unassembled WGS sequence"/>
</dbReference>
<dbReference type="InterPro" id="IPR036259">
    <property type="entry name" value="MFS_trans_sf"/>
</dbReference>
<evidence type="ECO:0000313" key="10">
    <source>
        <dbReference type="Proteomes" id="UP001500994"/>
    </source>
</evidence>
<name>A0ABN3RR66_9ACTN</name>
<comment type="subcellular location">
    <subcellularLocation>
        <location evidence="1">Cell membrane</location>
        <topology evidence="1">Multi-pass membrane protein</topology>
    </subcellularLocation>
</comment>
<feature type="transmembrane region" description="Helical" evidence="7">
    <location>
        <begin position="115"/>
        <end position="133"/>
    </location>
</feature>
<feature type="transmembrane region" description="Helical" evidence="7">
    <location>
        <begin position="203"/>
        <end position="224"/>
    </location>
</feature>
<evidence type="ECO:0000256" key="6">
    <source>
        <dbReference type="ARBA" id="ARBA00023251"/>
    </source>
</evidence>
<dbReference type="EMBL" id="BAAARK010000006">
    <property type="protein sequence ID" value="GAA2658677.1"/>
    <property type="molecule type" value="Genomic_DNA"/>
</dbReference>
<feature type="transmembrane region" description="Helical" evidence="7">
    <location>
        <begin position="401"/>
        <end position="422"/>
    </location>
</feature>
<dbReference type="Pfam" id="PF07690">
    <property type="entry name" value="MFS_1"/>
    <property type="match status" value="1"/>
</dbReference>
<reference evidence="9 10" key="1">
    <citation type="journal article" date="2019" name="Int. J. Syst. Evol. Microbiol.">
        <title>The Global Catalogue of Microorganisms (GCM) 10K type strain sequencing project: providing services to taxonomists for standard genome sequencing and annotation.</title>
        <authorList>
            <consortium name="The Broad Institute Genomics Platform"/>
            <consortium name="The Broad Institute Genome Sequencing Center for Infectious Disease"/>
            <person name="Wu L."/>
            <person name="Ma J."/>
        </authorList>
    </citation>
    <scope>NUCLEOTIDE SEQUENCE [LARGE SCALE GENOMIC DNA]</scope>
    <source>
        <strain evidence="9 10">JCM 16374</strain>
    </source>
</reference>
<keyword evidence="5 7" id="KW-0472">Membrane</keyword>
<feature type="transmembrane region" description="Helical" evidence="7">
    <location>
        <begin position="347"/>
        <end position="367"/>
    </location>
</feature>
<organism evidence="9 10">
    <name type="scientific">Streptomyces lunalinharesii</name>
    <dbReference type="NCBI Taxonomy" id="333384"/>
    <lineage>
        <taxon>Bacteria</taxon>
        <taxon>Bacillati</taxon>
        <taxon>Actinomycetota</taxon>
        <taxon>Actinomycetes</taxon>
        <taxon>Kitasatosporales</taxon>
        <taxon>Streptomycetaceae</taxon>
        <taxon>Streptomyces</taxon>
    </lineage>
</organism>
<evidence type="ECO:0000256" key="3">
    <source>
        <dbReference type="ARBA" id="ARBA00022692"/>
    </source>
</evidence>
<feature type="domain" description="Major facilitator superfamily (MFS) profile" evidence="8">
    <location>
        <begin position="48"/>
        <end position="496"/>
    </location>
</feature>
<evidence type="ECO:0000256" key="1">
    <source>
        <dbReference type="ARBA" id="ARBA00004651"/>
    </source>
</evidence>
<dbReference type="InterPro" id="IPR011701">
    <property type="entry name" value="MFS"/>
</dbReference>
<feature type="transmembrane region" description="Helical" evidence="7">
    <location>
        <begin position="443"/>
        <end position="461"/>
    </location>
</feature>
<feature type="transmembrane region" description="Helical" evidence="7">
    <location>
        <begin position="261"/>
        <end position="281"/>
    </location>
</feature>
<feature type="transmembrane region" description="Helical" evidence="7">
    <location>
        <begin position="473"/>
        <end position="493"/>
    </location>
</feature>